<dbReference type="AlphaFoldDB" id="A0AAV4X3S5"/>
<name>A0AAV4X3S5_9ARAC</name>
<keyword evidence="3" id="KW-1185">Reference proteome</keyword>
<dbReference type="EMBL" id="BPLQ01015703">
    <property type="protein sequence ID" value="GIY89920.1"/>
    <property type="molecule type" value="Genomic_DNA"/>
</dbReference>
<dbReference type="Proteomes" id="UP001054837">
    <property type="component" value="Unassembled WGS sequence"/>
</dbReference>
<evidence type="ECO:0000256" key="1">
    <source>
        <dbReference type="SAM" id="MobiDB-lite"/>
    </source>
</evidence>
<sequence length="107" mass="12412">MLCILEKRSRNQIDTENSREDMKSTNSNNRDLKTETTDPINNVLAESVKDIDKKSENSWNDHDTMHFGKKSTDPWHDMMSFGKREKILLMIIARCILAKEIMSLGII</sequence>
<feature type="region of interest" description="Disordered" evidence="1">
    <location>
        <begin position="1"/>
        <end position="39"/>
    </location>
</feature>
<accession>A0AAV4X3S5</accession>
<gene>
    <name evidence="2" type="ORF">CDAR_553971</name>
</gene>
<evidence type="ECO:0000313" key="2">
    <source>
        <dbReference type="EMBL" id="GIY89920.1"/>
    </source>
</evidence>
<evidence type="ECO:0000313" key="3">
    <source>
        <dbReference type="Proteomes" id="UP001054837"/>
    </source>
</evidence>
<organism evidence="2 3">
    <name type="scientific">Caerostris darwini</name>
    <dbReference type="NCBI Taxonomy" id="1538125"/>
    <lineage>
        <taxon>Eukaryota</taxon>
        <taxon>Metazoa</taxon>
        <taxon>Ecdysozoa</taxon>
        <taxon>Arthropoda</taxon>
        <taxon>Chelicerata</taxon>
        <taxon>Arachnida</taxon>
        <taxon>Araneae</taxon>
        <taxon>Araneomorphae</taxon>
        <taxon>Entelegynae</taxon>
        <taxon>Araneoidea</taxon>
        <taxon>Araneidae</taxon>
        <taxon>Caerostris</taxon>
    </lineage>
</organism>
<protein>
    <submittedName>
        <fullName evidence="2">Uncharacterized protein</fullName>
    </submittedName>
</protein>
<proteinExistence type="predicted"/>
<comment type="caution">
    <text evidence="2">The sequence shown here is derived from an EMBL/GenBank/DDBJ whole genome shotgun (WGS) entry which is preliminary data.</text>
</comment>
<feature type="compositionally biased region" description="Basic and acidic residues" evidence="1">
    <location>
        <begin position="1"/>
        <end position="23"/>
    </location>
</feature>
<reference evidence="2 3" key="1">
    <citation type="submission" date="2021-06" db="EMBL/GenBank/DDBJ databases">
        <title>Caerostris darwini draft genome.</title>
        <authorList>
            <person name="Kono N."/>
            <person name="Arakawa K."/>
        </authorList>
    </citation>
    <scope>NUCLEOTIDE SEQUENCE [LARGE SCALE GENOMIC DNA]</scope>
</reference>